<proteinExistence type="predicted"/>
<reference evidence="1 2" key="1">
    <citation type="submission" date="2014-04" db="EMBL/GenBank/DDBJ databases">
        <authorList>
            <consortium name="DOE Joint Genome Institute"/>
            <person name="Kuo A."/>
            <person name="Zuccaro A."/>
            <person name="Kohler A."/>
            <person name="Nagy L.G."/>
            <person name="Floudas D."/>
            <person name="Copeland A."/>
            <person name="Barry K.W."/>
            <person name="Cichocki N."/>
            <person name="Veneault-Fourrey C."/>
            <person name="LaButti K."/>
            <person name="Lindquist E.A."/>
            <person name="Lipzen A."/>
            <person name="Lundell T."/>
            <person name="Morin E."/>
            <person name="Murat C."/>
            <person name="Sun H."/>
            <person name="Tunlid A."/>
            <person name="Henrissat B."/>
            <person name="Grigoriev I.V."/>
            <person name="Hibbett D.S."/>
            <person name="Martin F."/>
            <person name="Nordberg H.P."/>
            <person name="Cantor M.N."/>
            <person name="Hua S.X."/>
        </authorList>
    </citation>
    <scope>NUCLEOTIDE SEQUENCE [LARGE SCALE GENOMIC DNA]</scope>
    <source>
        <strain evidence="1 2">MAFF 305830</strain>
    </source>
</reference>
<evidence type="ECO:0000313" key="2">
    <source>
        <dbReference type="Proteomes" id="UP000054097"/>
    </source>
</evidence>
<evidence type="ECO:0000313" key="1">
    <source>
        <dbReference type="EMBL" id="KIM31301.1"/>
    </source>
</evidence>
<sequence>METNFQTHTGWMQAIYDQNKQVVNCFTSRVATLESRFNGAGAGSFACGMEAAYQGSTINTPSR</sequence>
<reference evidence="2" key="2">
    <citation type="submission" date="2015-01" db="EMBL/GenBank/DDBJ databases">
        <title>Evolutionary Origins and Diversification of the Mycorrhizal Mutualists.</title>
        <authorList>
            <consortium name="DOE Joint Genome Institute"/>
            <consortium name="Mycorrhizal Genomics Consortium"/>
            <person name="Kohler A."/>
            <person name="Kuo A."/>
            <person name="Nagy L.G."/>
            <person name="Floudas D."/>
            <person name="Copeland A."/>
            <person name="Barry K.W."/>
            <person name="Cichocki N."/>
            <person name="Veneault-Fourrey C."/>
            <person name="LaButti K."/>
            <person name="Lindquist E.A."/>
            <person name="Lipzen A."/>
            <person name="Lundell T."/>
            <person name="Morin E."/>
            <person name="Murat C."/>
            <person name="Riley R."/>
            <person name="Ohm R."/>
            <person name="Sun H."/>
            <person name="Tunlid A."/>
            <person name="Henrissat B."/>
            <person name="Grigoriev I.V."/>
            <person name="Hibbett D.S."/>
            <person name="Martin F."/>
        </authorList>
    </citation>
    <scope>NUCLEOTIDE SEQUENCE [LARGE SCALE GENOMIC DNA]</scope>
    <source>
        <strain evidence="2">MAFF 305830</strain>
    </source>
</reference>
<name>A0A0C3BIH2_SERVB</name>
<keyword evidence="2" id="KW-1185">Reference proteome</keyword>
<protein>
    <submittedName>
        <fullName evidence="1">Uncharacterized protein</fullName>
    </submittedName>
</protein>
<dbReference type="HOGENOM" id="CLU_2887246_0_0_1"/>
<dbReference type="AlphaFoldDB" id="A0A0C3BIH2"/>
<gene>
    <name evidence="1" type="ORF">M408DRAFT_327557</name>
</gene>
<dbReference type="EMBL" id="KN824282">
    <property type="protein sequence ID" value="KIM31301.1"/>
    <property type="molecule type" value="Genomic_DNA"/>
</dbReference>
<organism evidence="1 2">
    <name type="scientific">Serendipita vermifera MAFF 305830</name>
    <dbReference type="NCBI Taxonomy" id="933852"/>
    <lineage>
        <taxon>Eukaryota</taxon>
        <taxon>Fungi</taxon>
        <taxon>Dikarya</taxon>
        <taxon>Basidiomycota</taxon>
        <taxon>Agaricomycotina</taxon>
        <taxon>Agaricomycetes</taxon>
        <taxon>Sebacinales</taxon>
        <taxon>Serendipitaceae</taxon>
        <taxon>Serendipita</taxon>
    </lineage>
</organism>
<dbReference type="Proteomes" id="UP000054097">
    <property type="component" value="Unassembled WGS sequence"/>
</dbReference>
<accession>A0A0C3BIH2</accession>